<dbReference type="GeneID" id="108714117"/>
<feature type="compositionally biased region" description="Acidic residues" evidence="2">
    <location>
        <begin position="751"/>
        <end position="762"/>
    </location>
</feature>
<dbReference type="OMA" id="QLWQQHA"/>
<dbReference type="PANTHER" id="PTHR13384">
    <property type="entry name" value="G PATCH DOMAIN-CONTAINING PROTEIN 1"/>
    <property type="match status" value="1"/>
</dbReference>
<feature type="compositionally biased region" description="Acidic residues" evidence="2">
    <location>
        <begin position="1"/>
        <end position="12"/>
    </location>
</feature>
<dbReference type="GO" id="GO:0006397">
    <property type="term" value="P:mRNA processing"/>
    <property type="evidence" value="ECO:0007669"/>
    <property type="project" value="InterPro"/>
</dbReference>
<feature type="compositionally biased region" description="Polar residues" evidence="2">
    <location>
        <begin position="816"/>
        <end position="832"/>
    </location>
</feature>
<dbReference type="Pfam" id="PF26093">
    <property type="entry name" value="HTH_TGH"/>
    <property type="match status" value="1"/>
</dbReference>
<reference evidence="4" key="1">
    <citation type="submission" date="2025-08" db="UniProtKB">
        <authorList>
            <consortium name="RefSeq"/>
        </authorList>
    </citation>
    <scope>IDENTIFICATION</scope>
    <source>
        <strain evidence="4">J_2021</strain>
        <tissue evidence="4">Erythrocytes</tissue>
    </source>
</reference>
<dbReference type="Xenbase" id="XB-GENE-6486323">
    <property type="gene designation" value="gpatch1.L"/>
</dbReference>
<dbReference type="CTD" id="108714117"/>
<keyword evidence="3" id="KW-1185">Reference proteome</keyword>
<comment type="similarity">
    <text evidence="1">Belongs to the GPATCH1 family.</text>
</comment>
<dbReference type="PaxDb" id="8355-A0A1L8GL60"/>
<dbReference type="Proteomes" id="UP000186698">
    <property type="component" value="Chromosome 4L"/>
</dbReference>
<dbReference type="PROSITE" id="PS50174">
    <property type="entry name" value="G_PATCH"/>
    <property type="match status" value="1"/>
</dbReference>
<dbReference type="RefSeq" id="XP_018113514.1">
    <property type="nucleotide sequence ID" value="XM_018258025.2"/>
</dbReference>
<dbReference type="AGR" id="Xenbase:XB-GENE-6486323"/>
<protein>
    <submittedName>
        <fullName evidence="4">G patch domain-containing protein 1</fullName>
    </submittedName>
</protein>
<evidence type="ECO:0000313" key="5">
    <source>
        <dbReference type="Xenbase" id="XB-GENE-6486323"/>
    </source>
</evidence>
<evidence type="ECO:0000313" key="4">
    <source>
        <dbReference type="RefSeq" id="XP_018113514.1"/>
    </source>
</evidence>
<dbReference type="GO" id="GO:0005634">
    <property type="term" value="C:nucleus"/>
    <property type="evidence" value="ECO:0000318"/>
    <property type="project" value="GO_Central"/>
</dbReference>
<evidence type="ECO:0000256" key="2">
    <source>
        <dbReference type="SAM" id="MobiDB-lite"/>
    </source>
</evidence>
<dbReference type="Pfam" id="PF01585">
    <property type="entry name" value="G-patch"/>
    <property type="match status" value="1"/>
</dbReference>
<feature type="region of interest" description="Disordered" evidence="2">
    <location>
        <begin position="1"/>
        <end position="35"/>
    </location>
</feature>
<feature type="compositionally biased region" description="Basic and acidic residues" evidence="2">
    <location>
        <begin position="651"/>
        <end position="663"/>
    </location>
</feature>
<gene>
    <name evidence="4 5" type="primary">gpatch1.L</name>
</gene>
<feature type="compositionally biased region" description="Basic and acidic residues" evidence="2">
    <location>
        <begin position="894"/>
        <end position="908"/>
    </location>
</feature>
<dbReference type="KEGG" id="xla:108714117"/>
<feature type="region of interest" description="Disordered" evidence="2">
    <location>
        <begin position="650"/>
        <end position="917"/>
    </location>
</feature>
<dbReference type="STRING" id="8355.A0A1L8GL60"/>
<dbReference type="GO" id="GO:0003723">
    <property type="term" value="F:RNA binding"/>
    <property type="evidence" value="ECO:0000318"/>
    <property type="project" value="GO_Central"/>
</dbReference>
<name>A0A1L8GL60_XENLA</name>
<sequence>MAAQDSDSEEDFVTYGKPLEQYEEGEQPKKPIPLHDQTVKDEKGRYKRFHGAFTGGFSAGYFNTVGSKGGWAPSTFVSSRQGRSERTVSRPEDFMDEDDLGEFGIAPKQIVTTEDFASKSKDRIREKARELASVSAPIPGATILDDLIAPAKITIGIQLLRQMGWKEGQGVGPRTKRRAKKQKPESCVRMYACALPPMGSEGSEDEEDEYVPENVTFAPKDVIPIDFTIKDNVHGLGYRGLDPSQALFGSQNKHIHLFGDGNEETNSLLGDYKHSRGRKVGMSGQAFGVGVLEEEDDDIYGRESLSKYDTVLREEESGDGLFGWTAPKEYRNSKGLHKQLMYVGKILDGYCAAMKPTASKKVYAPPELPKDYRPVHYFRPVLASNQTSPALQALLDASQKPPSLLPDATAKQSRHHLNSDQRREMLGETPLQGPASVLELLSEKDRERIQDMKHAVEQQRVKAQKLADEAVKRRSAEEKLQESLQTRMLVPTHSGDFQPFEKNPEKQKRYETYVRNLHKDQKDALENCLDENMTEWEREREQEEFMRSAMLYKPSSSTLSSRFTRAKYDDNTDKVEVPRDQESDVGDKAAAVKMKMFGKLTRDTFEWHPDKLLCKRFNIPDPYSGSTLVGLPKVKRDKFSVFNFLTIPENPKPHESSMKKELLKPSATENKPKKLSRWDVSGRAQEETVSDVNKQIPDPTTKEMNKATATLPSKITIEGTDKISEDEEKRPPIDLFKAIFEDSSDEKSSSSEEESGEEEEETLPITNSQRAEPMTSRAPEPEIQEPVLSVAPKVKVVPEKILPEEEFGPKLPPTLPSSASGGNTFTPFTVSDESVKKQKHNKKDKEKHKLKKGHKHKKEKKKKHKKQKHKNKHRSKKAEDKNSDSEDSNTSLSDMEHTTDLTPKELLKRLKNLPIPR</sequence>
<dbReference type="Pfam" id="PF07713">
    <property type="entry name" value="DUF1604"/>
    <property type="match status" value="1"/>
</dbReference>
<accession>A0A1L8GL60</accession>
<feature type="region of interest" description="Disordered" evidence="2">
    <location>
        <begin position="400"/>
        <end position="419"/>
    </location>
</feature>
<dbReference type="Bgee" id="108714117">
    <property type="expression patterns" value="Expressed in gastrula and 19 other cell types or tissues"/>
</dbReference>
<evidence type="ECO:0000313" key="3">
    <source>
        <dbReference type="Proteomes" id="UP000186698"/>
    </source>
</evidence>
<proteinExistence type="inferred from homology"/>
<feature type="compositionally biased region" description="Basic residues" evidence="2">
    <location>
        <begin position="837"/>
        <end position="876"/>
    </location>
</feature>
<dbReference type="InterPro" id="IPR011666">
    <property type="entry name" value="DUF1604"/>
</dbReference>
<feature type="compositionally biased region" description="Basic and acidic residues" evidence="2">
    <location>
        <begin position="719"/>
        <end position="732"/>
    </location>
</feature>
<dbReference type="PANTHER" id="PTHR13384:SF19">
    <property type="entry name" value="G PATCH DOMAIN-CONTAINING PROTEIN 1"/>
    <property type="match status" value="1"/>
</dbReference>
<dbReference type="OrthoDB" id="20507at2759"/>
<evidence type="ECO:0000256" key="1">
    <source>
        <dbReference type="ARBA" id="ARBA00008600"/>
    </source>
</evidence>
<dbReference type="InterPro" id="IPR000467">
    <property type="entry name" value="G_patch_dom"/>
</dbReference>
<dbReference type="AlphaFoldDB" id="A0A1L8GL60"/>
<organism evidence="3 4">
    <name type="scientific">Xenopus laevis</name>
    <name type="common">African clawed frog</name>
    <dbReference type="NCBI Taxonomy" id="8355"/>
    <lineage>
        <taxon>Eukaryota</taxon>
        <taxon>Metazoa</taxon>
        <taxon>Chordata</taxon>
        <taxon>Craniata</taxon>
        <taxon>Vertebrata</taxon>
        <taxon>Euteleostomi</taxon>
        <taxon>Amphibia</taxon>
        <taxon>Batrachia</taxon>
        <taxon>Anura</taxon>
        <taxon>Pipoidea</taxon>
        <taxon>Pipidae</taxon>
        <taxon>Xenopodinae</taxon>
        <taxon>Xenopus</taxon>
        <taxon>Xenopus</taxon>
    </lineage>
</organism>